<reference evidence="1 2" key="1">
    <citation type="submission" date="2016-01" db="EMBL/GenBank/DDBJ databases">
        <authorList>
            <person name="Oliw E.H."/>
        </authorList>
    </citation>
    <scope>NUCLEOTIDE SEQUENCE [LARGE SCALE GENOMIC DNA]</scope>
    <source>
        <strain evidence="1 2">PSS_7772B</strain>
    </source>
</reference>
<protein>
    <submittedName>
        <fullName evidence="1">Uncharacterized protein</fullName>
    </submittedName>
</protein>
<evidence type="ECO:0000313" key="1">
    <source>
        <dbReference type="EMBL" id="KXA22158.1"/>
    </source>
</evidence>
<accession>A0A133P0S9</accession>
<evidence type="ECO:0000313" key="2">
    <source>
        <dbReference type="Proteomes" id="UP000070687"/>
    </source>
</evidence>
<dbReference type="EMBL" id="LRQB01000022">
    <property type="protein sequence ID" value="KXA22158.1"/>
    <property type="molecule type" value="Genomic_DNA"/>
</dbReference>
<name>A0A133P0S9_GARVA</name>
<organism evidence="1 2">
    <name type="scientific">Gardnerella vaginalis</name>
    <dbReference type="NCBI Taxonomy" id="2702"/>
    <lineage>
        <taxon>Bacteria</taxon>
        <taxon>Bacillati</taxon>
        <taxon>Actinomycetota</taxon>
        <taxon>Actinomycetes</taxon>
        <taxon>Bifidobacteriales</taxon>
        <taxon>Bifidobacteriaceae</taxon>
        <taxon>Gardnerella</taxon>
    </lineage>
</organism>
<sequence>MIFCCIDKNKIKVQNSSNVEKLLRAQISITGAFFFKNSLIQVVI</sequence>
<dbReference type="PATRIC" id="fig|2702.100.peg.388"/>
<gene>
    <name evidence="1" type="ORF">HMPREF3208_00407</name>
</gene>
<comment type="caution">
    <text evidence="1">The sequence shown here is derived from an EMBL/GenBank/DDBJ whole genome shotgun (WGS) entry which is preliminary data.</text>
</comment>
<dbReference type="AlphaFoldDB" id="A0A133P0S9"/>
<dbReference type="Proteomes" id="UP000070687">
    <property type="component" value="Unassembled WGS sequence"/>
</dbReference>
<proteinExistence type="predicted"/>